<keyword evidence="3" id="KW-1185">Reference proteome</keyword>
<proteinExistence type="predicted"/>
<dbReference type="Gene3D" id="3.40.50.1110">
    <property type="entry name" value="SGNH hydrolase"/>
    <property type="match status" value="1"/>
</dbReference>
<dbReference type="Proteomes" id="UP000291101">
    <property type="component" value="Unassembled WGS sequence"/>
</dbReference>
<evidence type="ECO:0000259" key="1">
    <source>
        <dbReference type="Pfam" id="PF13472"/>
    </source>
</evidence>
<evidence type="ECO:0000313" key="3">
    <source>
        <dbReference type="Proteomes" id="UP000291101"/>
    </source>
</evidence>
<accession>A0A4Q2TAD0</accession>
<dbReference type="EMBL" id="SDWV01000003">
    <property type="protein sequence ID" value="RYC13809.1"/>
    <property type="molecule type" value="Genomic_DNA"/>
</dbReference>
<organism evidence="2 3">
    <name type="scientific">Nocardioides zhouii</name>
    <dbReference type="NCBI Taxonomy" id="1168729"/>
    <lineage>
        <taxon>Bacteria</taxon>
        <taxon>Bacillati</taxon>
        <taxon>Actinomycetota</taxon>
        <taxon>Actinomycetes</taxon>
        <taxon>Propionibacteriales</taxon>
        <taxon>Nocardioidaceae</taxon>
        <taxon>Nocardioides</taxon>
    </lineage>
</organism>
<dbReference type="OrthoDB" id="3781044at2"/>
<reference evidence="2 3" key="1">
    <citation type="submission" date="2019-01" db="EMBL/GenBank/DDBJ databases">
        <title>Novel species of Nocardioides.</title>
        <authorList>
            <person name="Liu Q."/>
            <person name="X Y.-H."/>
        </authorList>
    </citation>
    <scope>NUCLEOTIDE SEQUENCE [LARGE SCALE GENOMIC DNA]</scope>
    <source>
        <strain evidence="2 3">HLT2-9</strain>
    </source>
</reference>
<protein>
    <recommendedName>
        <fullName evidence="1">SGNH hydrolase-type esterase domain-containing protein</fullName>
    </recommendedName>
</protein>
<sequence length="191" mass="19965">MGVGRCGDPDRRRGRSLTVRTVLLGDSHLARLRRELDSFPGEVRNAAEGGASSRDLMGQAAAVGVRESDVVVLSVGTNDAAPWKHVPMPEFAQTLSMLAASHAPRGWVFVAPPGVVEARLAGARDRTNAVIDDYREAVIEVAGQVGGRVVRTDLLLAPLGAKAFADDGVHLNGAGYRVLVPAIVAACGAIP</sequence>
<dbReference type="SUPFAM" id="SSF52266">
    <property type="entry name" value="SGNH hydrolase"/>
    <property type="match status" value="1"/>
</dbReference>
<dbReference type="Pfam" id="PF13472">
    <property type="entry name" value="Lipase_GDSL_2"/>
    <property type="match status" value="1"/>
</dbReference>
<comment type="caution">
    <text evidence="2">The sequence shown here is derived from an EMBL/GenBank/DDBJ whole genome shotgun (WGS) entry which is preliminary data.</text>
</comment>
<dbReference type="AlphaFoldDB" id="A0A4Q2TAD0"/>
<gene>
    <name evidence="2" type="ORF">EUA94_04245</name>
</gene>
<name>A0A4Q2TAD0_9ACTN</name>
<dbReference type="InterPro" id="IPR013830">
    <property type="entry name" value="SGNH_hydro"/>
</dbReference>
<dbReference type="InterPro" id="IPR036514">
    <property type="entry name" value="SGNH_hydro_sf"/>
</dbReference>
<feature type="domain" description="SGNH hydrolase-type esterase" evidence="1">
    <location>
        <begin position="31"/>
        <end position="178"/>
    </location>
</feature>
<evidence type="ECO:0000313" key="2">
    <source>
        <dbReference type="EMBL" id="RYC13809.1"/>
    </source>
</evidence>